<evidence type="ECO:0000256" key="1">
    <source>
        <dbReference type="SAM" id="MobiDB-lite"/>
    </source>
</evidence>
<feature type="region of interest" description="Disordered" evidence="1">
    <location>
        <begin position="40"/>
        <end position="63"/>
    </location>
</feature>
<comment type="caution">
    <text evidence="2">The sequence shown here is derived from an EMBL/GenBank/DDBJ whole genome shotgun (WGS) entry which is preliminary data.</text>
</comment>
<sequence>MKNGIARNENTFMPETIIWIAVSNGRPSTVNVARQLSPMANATGTPSSRKIRKLKQSTVSAMI</sequence>
<proteinExistence type="predicted"/>
<dbReference type="EMBL" id="MLJW01005543">
    <property type="protein sequence ID" value="OIQ68037.1"/>
    <property type="molecule type" value="Genomic_DNA"/>
</dbReference>
<evidence type="ECO:0000313" key="2">
    <source>
        <dbReference type="EMBL" id="OIQ68037.1"/>
    </source>
</evidence>
<reference evidence="2" key="1">
    <citation type="submission" date="2016-10" db="EMBL/GenBank/DDBJ databases">
        <title>Sequence of Gallionella enrichment culture.</title>
        <authorList>
            <person name="Poehlein A."/>
            <person name="Muehling M."/>
            <person name="Daniel R."/>
        </authorList>
    </citation>
    <scope>NUCLEOTIDE SEQUENCE</scope>
</reference>
<protein>
    <submittedName>
        <fullName evidence="2">Uncharacterized protein</fullName>
    </submittedName>
</protein>
<name>A0A1J5PWP4_9ZZZZ</name>
<organism evidence="2">
    <name type="scientific">mine drainage metagenome</name>
    <dbReference type="NCBI Taxonomy" id="410659"/>
    <lineage>
        <taxon>unclassified sequences</taxon>
        <taxon>metagenomes</taxon>
        <taxon>ecological metagenomes</taxon>
    </lineage>
</organism>
<dbReference type="AlphaFoldDB" id="A0A1J5PWP4"/>
<accession>A0A1J5PWP4</accession>
<gene>
    <name evidence="2" type="ORF">GALL_503770</name>
</gene>